<dbReference type="InterPro" id="IPR021109">
    <property type="entry name" value="Peptidase_aspartic_dom_sf"/>
</dbReference>
<name>A0A8D9F9I1_9HEMI</name>
<organism evidence="1">
    <name type="scientific">Cacopsylla melanoneura</name>
    <dbReference type="NCBI Taxonomy" id="428564"/>
    <lineage>
        <taxon>Eukaryota</taxon>
        <taxon>Metazoa</taxon>
        <taxon>Ecdysozoa</taxon>
        <taxon>Arthropoda</taxon>
        <taxon>Hexapoda</taxon>
        <taxon>Insecta</taxon>
        <taxon>Pterygota</taxon>
        <taxon>Neoptera</taxon>
        <taxon>Paraneoptera</taxon>
        <taxon>Hemiptera</taxon>
        <taxon>Sternorrhyncha</taxon>
        <taxon>Psylloidea</taxon>
        <taxon>Psyllidae</taxon>
        <taxon>Psyllinae</taxon>
        <taxon>Cacopsylla</taxon>
    </lineage>
</organism>
<dbReference type="AlphaFoldDB" id="A0A8D9F9I1"/>
<dbReference type="SUPFAM" id="SSF50630">
    <property type="entry name" value="Acid proteases"/>
    <property type="match status" value="1"/>
</dbReference>
<sequence>MNHLSQACFKRTQNQNQRKFRVRTVNESDDNESSSSGEFLSLSQINKVGNTSDEWTQEFTFKHGKILFKLDSGADCNVLPRSYVDLISSKLIKKMKPSNVRLQAYGGHNLEIIGKVDIKIKNKDQTHCITFHVMNNSRGVIPILGKDACVQLGLVKRIHEVVNTKK</sequence>
<proteinExistence type="predicted"/>
<dbReference type="CDD" id="cd05481">
    <property type="entry name" value="retropepsin_like_LTR_1"/>
    <property type="match status" value="1"/>
</dbReference>
<dbReference type="Gene3D" id="2.40.70.10">
    <property type="entry name" value="Acid Proteases"/>
    <property type="match status" value="1"/>
</dbReference>
<reference evidence="1" key="1">
    <citation type="submission" date="2021-05" db="EMBL/GenBank/DDBJ databases">
        <authorList>
            <person name="Alioto T."/>
            <person name="Alioto T."/>
            <person name="Gomez Garrido J."/>
        </authorList>
    </citation>
    <scope>NUCLEOTIDE SEQUENCE</scope>
</reference>
<evidence type="ECO:0000313" key="1">
    <source>
        <dbReference type="EMBL" id="CAG6781887.1"/>
    </source>
</evidence>
<protein>
    <recommendedName>
        <fullName evidence="2">Peptidase A2 domain-containing protein</fullName>
    </recommendedName>
</protein>
<dbReference type="EMBL" id="HBUF01624996">
    <property type="protein sequence ID" value="CAG6781887.1"/>
    <property type="molecule type" value="Transcribed_RNA"/>
</dbReference>
<evidence type="ECO:0008006" key="2">
    <source>
        <dbReference type="Google" id="ProtNLM"/>
    </source>
</evidence>
<accession>A0A8D9F9I1</accession>